<dbReference type="Pfam" id="PF13267">
    <property type="entry name" value="DUF4058"/>
    <property type="match status" value="1"/>
</dbReference>
<gene>
    <name evidence="1" type="ORF">FRUB_01684</name>
</gene>
<keyword evidence="2" id="KW-1185">Reference proteome</keyword>
<dbReference type="RefSeq" id="WP_088253095.1">
    <property type="nucleotide sequence ID" value="NZ_NIDE01000002.1"/>
</dbReference>
<protein>
    <recommendedName>
        <fullName evidence="3">DUF4058 family protein</fullName>
    </recommendedName>
</protein>
<dbReference type="Proteomes" id="UP000214646">
    <property type="component" value="Unassembled WGS sequence"/>
</dbReference>
<comment type="caution">
    <text evidence="1">The sequence shown here is derived from an EMBL/GenBank/DDBJ whole genome shotgun (WGS) entry which is preliminary data.</text>
</comment>
<evidence type="ECO:0000313" key="2">
    <source>
        <dbReference type="Proteomes" id="UP000214646"/>
    </source>
</evidence>
<evidence type="ECO:0008006" key="3">
    <source>
        <dbReference type="Google" id="ProtNLM"/>
    </source>
</evidence>
<name>A0A225DWC7_9BACT</name>
<dbReference type="EMBL" id="NIDE01000002">
    <property type="protein sequence ID" value="OWK45353.1"/>
    <property type="molecule type" value="Genomic_DNA"/>
</dbReference>
<dbReference type="AlphaFoldDB" id="A0A225DWC7"/>
<proteinExistence type="predicted"/>
<accession>A0A225DWC7</accession>
<sequence length="245" mass="27785">MPLRDHFRSPVNDRHMWNELHFMWPMSIVRQLFDILPTGYASAPNVRTGQLFEIDGSAFELDESTGSKHLIGVGDRDAATMPLSPEPTLTLEADLSAQDEFEVRVYDTDRGRQLVAAIEIVSPANKDRPESRRAFVAKIETLLQQDVCVSVIDLVTIRQFNLCADLLDLVGRADPKLGPTPPYLYAVTIRSRKQSAKRSLLDVWHYPMTLGQPLPTLPLWLDTDLRVLLPLEPGYEETCRLLHIR</sequence>
<organism evidence="1 2">
    <name type="scientific">Fimbriiglobus ruber</name>
    <dbReference type="NCBI Taxonomy" id="1908690"/>
    <lineage>
        <taxon>Bacteria</taxon>
        <taxon>Pseudomonadati</taxon>
        <taxon>Planctomycetota</taxon>
        <taxon>Planctomycetia</taxon>
        <taxon>Gemmatales</taxon>
        <taxon>Gemmataceae</taxon>
        <taxon>Fimbriiglobus</taxon>
    </lineage>
</organism>
<evidence type="ECO:0000313" key="1">
    <source>
        <dbReference type="EMBL" id="OWK45353.1"/>
    </source>
</evidence>
<dbReference type="OrthoDB" id="275719at2"/>
<reference evidence="2" key="1">
    <citation type="submission" date="2017-06" db="EMBL/GenBank/DDBJ databases">
        <title>Genome analysis of Fimbriiglobus ruber SP5, the first member of the order Planctomycetales with confirmed chitinolytic capability.</title>
        <authorList>
            <person name="Ravin N.V."/>
            <person name="Rakitin A.L."/>
            <person name="Ivanova A.A."/>
            <person name="Beletsky A.V."/>
            <person name="Kulichevskaya I.S."/>
            <person name="Mardanov A.V."/>
            <person name="Dedysh S.N."/>
        </authorList>
    </citation>
    <scope>NUCLEOTIDE SEQUENCE [LARGE SCALE GENOMIC DNA]</scope>
    <source>
        <strain evidence="2">SP5</strain>
    </source>
</reference>
<dbReference type="InterPro" id="IPR025132">
    <property type="entry name" value="DUF4058"/>
</dbReference>